<feature type="chain" id="PRO_5007899774" description="ER membrane protein complex subunit 1" evidence="2">
    <location>
        <begin position="19"/>
        <end position="604"/>
    </location>
</feature>
<keyword evidence="4" id="KW-1185">Reference proteome</keyword>
<protein>
    <recommendedName>
        <fullName evidence="5">ER membrane protein complex subunit 1</fullName>
    </recommendedName>
</protein>
<dbReference type="AlphaFoldDB" id="A0A168PVZ0"/>
<keyword evidence="2" id="KW-0732">Signal</keyword>
<dbReference type="Proteomes" id="UP000078561">
    <property type="component" value="Unassembled WGS sequence"/>
</dbReference>
<dbReference type="InParanoid" id="A0A168PVZ0"/>
<accession>A0A168PVZ0</accession>
<gene>
    <name evidence="3" type="primary">ABSGL_08894.1 scaffold 10451</name>
</gene>
<sequence>MQWRVFTLLLAGIGVIYLASKLQDNPYPHPAKIRTSDRIHYPGLVPDTTLLSIQPDYLYESMFHYGQSHRDQVISGTGDMKTGVFGKVRLMRKPLHVLLQHQNGTTANDEWTLVWEHVLAGPITKVSGPPSTNHSSLQFAVLYHTVDDESTRYYVRVYYLVKELGSFEYKDLVLPGTTWIKSFALETNRIIFSRDPDVYQYRILALPHDLTDPPHSADASDVILSSSKPGYPVSPSHQSTDLVEKHENVLSQLYSPTLDTLRVISLDVYKTKGNFYVTVSVADNASTLTQLSMLRDEAPIPTWHLRTHNTAEDSYNEDDFLDTNGALDVPMTEDNRVRMPPVILSRSIDAKTVVFPITRTQFTTLDYMDNISVILEQNSKQKDWLYRDNEGVILPEYYYWPRDEHQEIYDIYDGDIFGLQVNDDGTLLAVWTEHNFVYIYKRGTGDDHVLHDEGRPTHTTQPDETLKPPALPIKSLSLVDQLDVLLGFRLPPPSASQSQHHPDIPPRWFLRMVITPHDRNARQARISTVAFVNATCSTHDRAGNNYLLVASKTGTVQSYLIDTMEPPKEIGFGSFITGQWDMLIAMCVIIAVFVFNEYQHYGNV</sequence>
<dbReference type="OrthoDB" id="2153288at2759"/>
<keyword evidence="1" id="KW-0812">Transmembrane</keyword>
<reference evidence="3" key="1">
    <citation type="submission" date="2016-04" db="EMBL/GenBank/DDBJ databases">
        <authorList>
            <person name="Evans L.H."/>
            <person name="Alamgir A."/>
            <person name="Owens N."/>
            <person name="Weber N.D."/>
            <person name="Virtaneva K."/>
            <person name="Barbian K."/>
            <person name="Babar A."/>
            <person name="Rosenke K."/>
        </authorList>
    </citation>
    <scope>NUCLEOTIDE SEQUENCE [LARGE SCALE GENOMIC DNA]</scope>
    <source>
        <strain evidence="3">CBS 101.48</strain>
    </source>
</reference>
<dbReference type="STRING" id="4829.A0A168PVZ0"/>
<organism evidence="3">
    <name type="scientific">Absidia glauca</name>
    <name type="common">Pin mould</name>
    <dbReference type="NCBI Taxonomy" id="4829"/>
    <lineage>
        <taxon>Eukaryota</taxon>
        <taxon>Fungi</taxon>
        <taxon>Fungi incertae sedis</taxon>
        <taxon>Mucoromycota</taxon>
        <taxon>Mucoromycotina</taxon>
        <taxon>Mucoromycetes</taxon>
        <taxon>Mucorales</taxon>
        <taxon>Cunninghamellaceae</taxon>
        <taxon>Absidia</taxon>
    </lineage>
</organism>
<keyword evidence="1" id="KW-1133">Transmembrane helix</keyword>
<name>A0A168PVZ0_ABSGL</name>
<evidence type="ECO:0000313" key="3">
    <source>
        <dbReference type="EMBL" id="SAM03077.1"/>
    </source>
</evidence>
<evidence type="ECO:0008006" key="5">
    <source>
        <dbReference type="Google" id="ProtNLM"/>
    </source>
</evidence>
<dbReference type="EMBL" id="LT554032">
    <property type="protein sequence ID" value="SAM03077.1"/>
    <property type="molecule type" value="Genomic_DNA"/>
</dbReference>
<proteinExistence type="predicted"/>
<feature type="signal peptide" evidence="2">
    <location>
        <begin position="1"/>
        <end position="18"/>
    </location>
</feature>
<evidence type="ECO:0000256" key="2">
    <source>
        <dbReference type="SAM" id="SignalP"/>
    </source>
</evidence>
<feature type="transmembrane region" description="Helical" evidence="1">
    <location>
        <begin position="570"/>
        <end position="595"/>
    </location>
</feature>
<evidence type="ECO:0000256" key="1">
    <source>
        <dbReference type="SAM" id="Phobius"/>
    </source>
</evidence>
<dbReference type="OMA" id="RTHIHYE"/>
<keyword evidence="1" id="KW-0472">Membrane</keyword>
<evidence type="ECO:0000313" key="4">
    <source>
        <dbReference type="Proteomes" id="UP000078561"/>
    </source>
</evidence>